<evidence type="ECO:0000313" key="3">
    <source>
        <dbReference type="Proteomes" id="UP000254572"/>
    </source>
</evidence>
<dbReference type="InterPro" id="IPR003395">
    <property type="entry name" value="RecF/RecN/SMC_N"/>
</dbReference>
<dbReference type="InterPro" id="IPR027417">
    <property type="entry name" value="P-loop_NTPase"/>
</dbReference>
<dbReference type="PANTHER" id="PTHR32182">
    <property type="entry name" value="DNA REPLICATION AND REPAIR PROTEIN RECF"/>
    <property type="match status" value="1"/>
</dbReference>
<organism evidence="2 3">
    <name type="scientific">Cardiobacterium valvarum</name>
    <dbReference type="NCBI Taxonomy" id="194702"/>
    <lineage>
        <taxon>Bacteria</taxon>
        <taxon>Pseudomonadati</taxon>
        <taxon>Pseudomonadota</taxon>
        <taxon>Gammaproteobacteria</taxon>
        <taxon>Cardiobacteriales</taxon>
        <taxon>Cardiobacteriaceae</taxon>
        <taxon>Cardiobacterium</taxon>
    </lineage>
</organism>
<dbReference type="Proteomes" id="UP000254572">
    <property type="component" value="Unassembled WGS sequence"/>
</dbReference>
<dbReference type="GO" id="GO:0006302">
    <property type="term" value="P:double-strand break repair"/>
    <property type="evidence" value="ECO:0007669"/>
    <property type="project" value="TreeGrafter"/>
</dbReference>
<dbReference type="GO" id="GO:0000731">
    <property type="term" value="P:DNA synthesis involved in DNA repair"/>
    <property type="evidence" value="ECO:0007669"/>
    <property type="project" value="TreeGrafter"/>
</dbReference>
<evidence type="ECO:0000313" key="2">
    <source>
        <dbReference type="EMBL" id="SUX22934.1"/>
    </source>
</evidence>
<dbReference type="Pfam" id="PF02463">
    <property type="entry name" value="SMC_N"/>
    <property type="match status" value="1"/>
</dbReference>
<dbReference type="EMBL" id="UFUW01000001">
    <property type="protein sequence ID" value="SUX22934.1"/>
    <property type="molecule type" value="Genomic_DNA"/>
</dbReference>
<gene>
    <name evidence="2" type="ORF">NCTC13294_01377</name>
</gene>
<reference evidence="2 3" key="1">
    <citation type="submission" date="2018-06" db="EMBL/GenBank/DDBJ databases">
        <authorList>
            <consortium name="Pathogen Informatics"/>
            <person name="Doyle S."/>
        </authorList>
    </citation>
    <scope>NUCLEOTIDE SEQUENCE [LARGE SCALE GENOMIC DNA]</scope>
    <source>
        <strain evidence="2 3">NCTC13294</strain>
    </source>
</reference>
<dbReference type="SUPFAM" id="SSF52540">
    <property type="entry name" value="P-loop containing nucleoside triphosphate hydrolases"/>
    <property type="match status" value="1"/>
</dbReference>
<feature type="domain" description="RecF/RecN/SMC N-terminal" evidence="1">
    <location>
        <begin position="3"/>
        <end position="322"/>
    </location>
</feature>
<dbReference type="Gene3D" id="3.40.50.300">
    <property type="entry name" value="P-loop containing nucleotide triphosphate hydrolases"/>
    <property type="match status" value="2"/>
</dbReference>
<name>A0A381E889_9GAMM</name>
<evidence type="ECO:0000259" key="1">
    <source>
        <dbReference type="Pfam" id="PF02463"/>
    </source>
</evidence>
<dbReference type="AlphaFoldDB" id="A0A381E889"/>
<sequence>MHISLLSLQDFRGFRELSLPLHPKLNIVYGVNGTGKSTILDATAILLSWLASRIRMHNGKGKFPTESEIHNDALLTQLSLTLGCKNKQTHWQIVKRRRGRNIRDAKVSRTSLVFLSNLAQEIRGSNFAEGEVLSLPVFAHYSVHRAVLCPKAKHGGWNFLAPFSADVYALPGDADFPAFLAWLSGPECLGEENQRRNSRSAGKKSSVVKESSKRSSSFFRALSLVMPDHDLPVPPQGADGEDDFRLAFEQLSEGDKCLVALVGDMALRLTAANPQSEDPLLGEGIFLIDEVDLHLHPYQQQTVVPGLLAAFPHCQFLISTNSPLVLGSAKGGLCFCLDEGSDAPHNIVPLEMPYGKNVDRVLQDQMGLATTRPPLVAELLTRIYQDIERKAYTSAQFRIDALERLIGNDPELCWVRQLIKRCELLGK</sequence>
<keyword evidence="3" id="KW-1185">Reference proteome</keyword>
<dbReference type="PANTHER" id="PTHR32182:SF23">
    <property type="entry name" value="ATP BINDING PROTEIN"/>
    <property type="match status" value="1"/>
</dbReference>
<dbReference type="RefSeq" id="WP_115611658.1">
    <property type="nucleotide sequence ID" value="NZ_JBHLZC010000005.1"/>
</dbReference>
<dbReference type="OrthoDB" id="9815944at2"/>
<accession>A0A381E889</accession>
<protein>
    <submittedName>
        <fullName evidence="2">Recombination protein F</fullName>
    </submittedName>
</protein>
<proteinExistence type="predicted"/>